<sequence>MSIKLHYLRNHLDKFLDNLGNYSKEQGERFHQDLKVMEERYQGRPARDGAGITRAAARTRAHSLFAHLSTRAQLPLIARFTHVGIELFAVQLRHRSLRGHARRAHDAAGVTIRRKKEKSESQFVCCYLRRERYRRALKCFAAGLVGAFKRTLTGSGEVLWNFVVFLEINVATKFDIHTNECKEFVLLVWMQKRVRAARRQSAGLGTFDFSFD</sequence>
<dbReference type="AlphaFoldDB" id="A0A4C1WZT3"/>
<dbReference type="Proteomes" id="UP000299102">
    <property type="component" value="Unassembled WGS sequence"/>
</dbReference>
<comment type="caution">
    <text evidence="1">The sequence shown here is derived from an EMBL/GenBank/DDBJ whole genome shotgun (WGS) entry which is preliminary data.</text>
</comment>
<dbReference type="OrthoDB" id="47785at2759"/>
<keyword evidence="2" id="KW-1185">Reference proteome</keyword>
<organism evidence="1 2">
    <name type="scientific">Eumeta variegata</name>
    <name type="common">Bagworm moth</name>
    <name type="synonym">Eumeta japonica</name>
    <dbReference type="NCBI Taxonomy" id="151549"/>
    <lineage>
        <taxon>Eukaryota</taxon>
        <taxon>Metazoa</taxon>
        <taxon>Ecdysozoa</taxon>
        <taxon>Arthropoda</taxon>
        <taxon>Hexapoda</taxon>
        <taxon>Insecta</taxon>
        <taxon>Pterygota</taxon>
        <taxon>Neoptera</taxon>
        <taxon>Endopterygota</taxon>
        <taxon>Lepidoptera</taxon>
        <taxon>Glossata</taxon>
        <taxon>Ditrysia</taxon>
        <taxon>Tineoidea</taxon>
        <taxon>Psychidae</taxon>
        <taxon>Oiketicinae</taxon>
        <taxon>Eumeta</taxon>
    </lineage>
</organism>
<reference evidence="1 2" key="1">
    <citation type="journal article" date="2019" name="Commun. Biol.">
        <title>The bagworm genome reveals a unique fibroin gene that provides high tensile strength.</title>
        <authorList>
            <person name="Kono N."/>
            <person name="Nakamura H."/>
            <person name="Ohtoshi R."/>
            <person name="Tomita M."/>
            <person name="Numata K."/>
            <person name="Arakawa K."/>
        </authorList>
    </citation>
    <scope>NUCLEOTIDE SEQUENCE [LARGE SCALE GENOMIC DNA]</scope>
</reference>
<gene>
    <name evidence="1" type="ORF">EVAR_33967_1</name>
</gene>
<dbReference type="PANTHER" id="PTHR46114">
    <property type="entry name" value="APPLE DOMAIN-CONTAINING PROTEIN"/>
    <property type="match status" value="1"/>
</dbReference>
<dbReference type="PANTHER" id="PTHR46114:SF1">
    <property type="entry name" value="ZAD DOMAIN-CONTAINING PROTEIN"/>
    <property type="match status" value="1"/>
</dbReference>
<protein>
    <submittedName>
        <fullName evidence="1">Uncharacterized protein</fullName>
    </submittedName>
</protein>
<accession>A0A4C1WZT3</accession>
<evidence type="ECO:0000313" key="1">
    <source>
        <dbReference type="EMBL" id="GBP56911.1"/>
    </source>
</evidence>
<evidence type="ECO:0000313" key="2">
    <source>
        <dbReference type="Proteomes" id="UP000299102"/>
    </source>
</evidence>
<dbReference type="EMBL" id="BGZK01000704">
    <property type="protein sequence ID" value="GBP56911.1"/>
    <property type="molecule type" value="Genomic_DNA"/>
</dbReference>
<name>A0A4C1WZT3_EUMVA</name>
<proteinExistence type="predicted"/>